<dbReference type="EMBL" id="CP016616">
    <property type="protein sequence ID" value="ANY80492.1"/>
    <property type="molecule type" value="Genomic_DNA"/>
</dbReference>
<sequence length="72" mass="8230">MARPIDPMRRALPASEWPQADQEAWAAAQAAGDIFDEGGGAAHWASRTRQTNEQHYGRWLGYLKRFWDQCRA</sequence>
<name>A0A1B2EL05_9HYPH</name>
<gene>
    <name evidence="1" type="ORF">BB934_21500</name>
</gene>
<reference evidence="1" key="1">
    <citation type="submission" date="2016-07" db="EMBL/GenBank/DDBJ databases">
        <title>Microvirga ossetica sp. nov. a new species of rhizobia isolated from root nodules of the legume species Vicia alpestris Steven originated from North Ossetia region in the Caucasus.</title>
        <authorList>
            <person name="Safronova V.I."/>
            <person name="Kuznetsova I.G."/>
            <person name="Sazanova A.L."/>
            <person name="Belimov A."/>
            <person name="Andronov E."/>
            <person name="Osledkin Y.S."/>
            <person name="Onishchuk O.P."/>
            <person name="Kurchak O.N."/>
            <person name="Shaposhnikov A.I."/>
            <person name="Willems A."/>
            <person name="Tikhonovich I.A."/>
        </authorList>
    </citation>
    <scope>NUCLEOTIDE SEQUENCE [LARGE SCALE GENOMIC DNA]</scope>
    <source>
        <strain evidence="1">V5/3M</strain>
    </source>
</reference>
<proteinExistence type="predicted"/>
<dbReference type="KEGG" id="moc:BB934_21500"/>
<dbReference type="AlphaFoldDB" id="A0A1B2EL05"/>
<dbReference type="RefSeq" id="WP_099511488.1">
    <property type="nucleotide sequence ID" value="NZ_CP016616.1"/>
</dbReference>
<evidence type="ECO:0000313" key="1">
    <source>
        <dbReference type="EMBL" id="ANY80492.1"/>
    </source>
</evidence>
<dbReference type="OrthoDB" id="7363113at2"/>
<accession>A0A1B2EL05</accession>
<protein>
    <submittedName>
        <fullName evidence="1">Uncharacterized protein</fullName>
    </submittedName>
</protein>
<organism evidence="1">
    <name type="scientific">Microvirga ossetica</name>
    <dbReference type="NCBI Taxonomy" id="1882682"/>
    <lineage>
        <taxon>Bacteria</taxon>
        <taxon>Pseudomonadati</taxon>
        <taxon>Pseudomonadota</taxon>
        <taxon>Alphaproteobacteria</taxon>
        <taxon>Hyphomicrobiales</taxon>
        <taxon>Methylobacteriaceae</taxon>
        <taxon>Microvirga</taxon>
    </lineage>
</organism>